<dbReference type="OrthoDB" id="123188at2759"/>
<organism evidence="2 3">
    <name type="scientific">Phytophthora boehmeriae</name>
    <dbReference type="NCBI Taxonomy" id="109152"/>
    <lineage>
        <taxon>Eukaryota</taxon>
        <taxon>Sar</taxon>
        <taxon>Stramenopiles</taxon>
        <taxon>Oomycota</taxon>
        <taxon>Peronosporomycetes</taxon>
        <taxon>Peronosporales</taxon>
        <taxon>Peronosporaceae</taxon>
        <taxon>Phytophthora</taxon>
    </lineage>
</organism>
<feature type="compositionally biased region" description="Low complexity" evidence="1">
    <location>
        <begin position="74"/>
        <end position="87"/>
    </location>
</feature>
<reference evidence="2" key="1">
    <citation type="submission" date="2021-02" db="EMBL/GenBank/DDBJ databases">
        <authorList>
            <person name="Palmer J.M."/>
        </authorList>
    </citation>
    <scope>NUCLEOTIDE SEQUENCE</scope>
    <source>
        <strain evidence="2">SCRP23</strain>
    </source>
</reference>
<evidence type="ECO:0000256" key="1">
    <source>
        <dbReference type="SAM" id="MobiDB-lite"/>
    </source>
</evidence>
<keyword evidence="3" id="KW-1185">Reference proteome</keyword>
<proteinExistence type="predicted"/>
<protein>
    <submittedName>
        <fullName evidence="2">Uncharacterized protein</fullName>
    </submittedName>
</protein>
<dbReference type="Proteomes" id="UP000693981">
    <property type="component" value="Unassembled WGS sequence"/>
</dbReference>
<gene>
    <name evidence="2" type="ORF">PHYBOEH_005857</name>
</gene>
<evidence type="ECO:0000313" key="3">
    <source>
        <dbReference type="Proteomes" id="UP000693981"/>
    </source>
</evidence>
<dbReference type="AlphaFoldDB" id="A0A8T1WP00"/>
<name>A0A8T1WP00_9STRA</name>
<sequence>MDVLYLWYWLQVRPGVLDFVRGRLFEEDEFDSLANQINMSKFGNATPTRTRRSEHYLASEAMNTGSSSKRCRSTAEPTTRTAATPPAKRLKTEPDRMGDLVDLVGRIVSTREAELQQAQQADMESAARTRAEYHKMLDDILRRITAIESEMSSAASPIKLRLQGDHAFFMEERQQIMDAIRTGKF</sequence>
<feature type="region of interest" description="Disordered" evidence="1">
    <location>
        <begin position="58"/>
        <end position="93"/>
    </location>
</feature>
<comment type="caution">
    <text evidence="2">The sequence shown here is derived from an EMBL/GenBank/DDBJ whole genome shotgun (WGS) entry which is preliminary data.</text>
</comment>
<dbReference type="EMBL" id="JAGDFL010000302">
    <property type="protein sequence ID" value="KAG7394078.1"/>
    <property type="molecule type" value="Genomic_DNA"/>
</dbReference>
<evidence type="ECO:0000313" key="2">
    <source>
        <dbReference type="EMBL" id="KAG7394078.1"/>
    </source>
</evidence>
<accession>A0A8T1WP00</accession>